<keyword evidence="2" id="KW-0808">Transferase</keyword>
<evidence type="ECO:0000313" key="5">
    <source>
        <dbReference type="Proteomes" id="UP000298416"/>
    </source>
</evidence>
<keyword evidence="3" id="KW-0012">Acyltransferase</keyword>
<dbReference type="PANTHER" id="PTHR31623:SF105">
    <property type="entry name" value="VINORINE SYNTHASE-LIKE"/>
    <property type="match status" value="1"/>
</dbReference>
<protein>
    <recommendedName>
        <fullName evidence="6">Shikimate O-hydroxycinnamoyltransferase</fullName>
    </recommendedName>
</protein>
<sequence>MLDQIFPPMALPLALYYPNTAQKINDPDSLTRHLKRSLSVILSRYYPLAGRARGDGDFSDCNDAGVPFTVARFRGHNLSEHLTDPRSRLLLTCAVDWGTDPGPHSAVLLVQVNLFDCGGVAIGAVFWHKVVDGSTVSVKEKMALQLGSTTDIHNTGRSIVTIYVFERSTVSLLKSKLSDVERPSAVEVVSALLWKCLMYASLANGKSTSLLTQTVDLRRRAQPPFPPECFGNFLGLAPTTTTLHWKMRDSIVKIDDDYINRMRGDLGLLGYYQNLQNTWTEYSPEFDILPISSLCGHNFYGVDFGWGKPIWFSRCDTINESMEGLVWNMIWLVETRNGEGIEAWVILHHKYMSIFNQVKELTTLASINPTPTSLLRSRF</sequence>
<evidence type="ECO:0000256" key="3">
    <source>
        <dbReference type="ARBA" id="ARBA00023315"/>
    </source>
</evidence>
<dbReference type="InterPro" id="IPR023213">
    <property type="entry name" value="CAT-like_dom_sf"/>
</dbReference>
<name>A0A8X8X8H1_SALSN</name>
<gene>
    <name evidence="4" type="ORF">SASPL_131026</name>
</gene>
<dbReference type="Gene3D" id="3.30.559.10">
    <property type="entry name" value="Chloramphenicol acetyltransferase-like domain"/>
    <property type="match status" value="2"/>
</dbReference>
<organism evidence="4">
    <name type="scientific">Salvia splendens</name>
    <name type="common">Scarlet sage</name>
    <dbReference type="NCBI Taxonomy" id="180675"/>
    <lineage>
        <taxon>Eukaryota</taxon>
        <taxon>Viridiplantae</taxon>
        <taxon>Streptophyta</taxon>
        <taxon>Embryophyta</taxon>
        <taxon>Tracheophyta</taxon>
        <taxon>Spermatophyta</taxon>
        <taxon>Magnoliopsida</taxon>
        <taxon>eudicotyledons</taxon>
        <taxon>Gunneridae</taxon>
        <taxon>Pentapetalae</taxon>
        <taxon>asterids</taxon>
        <taxon>lamiids</taxon>
        <taxon>Lamiales</taxon>
        <taxon>Lamiaceae</taxon>
        <taxon>Nepetoideae</taxon>
        <taxon>Mentheae</taxon>
        <taxon>Salviinae</taxon>
        <taxon>Salvia</taxon>
        <taxon>Salvia subgen. Calosphace</taxon>
        <taxon>core Calosphace</taxon>
    </lineage>
</organism>
<evidence type="ECO:0000313" key="4">
    <source>
        <dbReference type="EMBL" id="KAG6408024.1"/>
    </source>
</evidence>
<evidence type="ECO:0000256" key="1">
    <source>
        <dbReference type="ARBA" id="ARBA00009861"/>
    </source>
</evidence>
<accession>A0A8X8X8H1</accession>
<reference evidence="4" key="1">
    <citation type="submission" date="2018-01" db="EMBL/GenBank/DDBJ databases">
        <authorList>
            <person name="Mao J.F."/>
        </authorList>
    </citation>
    <scope>NUCLEOTIDE SEQUENCE</scope>
    <source>
        <strain evidence="4">Huo1</strain>
        <tissue evidence="4">Leaf</tissue>
    </source>
</reference>
<evidence type="ECO:0008006" key="6">
    <source>
        <dbReference type="Google" id="ProtNLM"/>
    </source>
</evidence>
<reference evidence="4" key="2">
    <citation type="submission" date="2020-08" db="EMBL/GenBank/DDBJ databases">
        <title>Plant Genome Project.</title>
        <authorList>
            <person name="Zhang R.-G."/>
        </authorList>
    </citation>
    <scope>NUCLEOTIDE SEQUENCE</scope>
    <source>
        <strain evidence="4">Huo1</strain>
        <tissue evidence="4">Leaf</tissue>
    </source>
</reference>
<dbReference type="GO" id="GO:0016746">
    <property type="term" value="F:acyltransferase activity"/>
    <property type="evidence" value="ECO:0007669"/>
    <property type="project" value="UniProtKB-KW"/>
</dbReference>
<keyword evidence="5" id="KW-1185">Reference proteome</keyword>
<proteinExistence type="inferred from homology"/>
<dbReference type="AlphaFoldDB" id="A0A8X8X8H1"/>
<comment type="similarity">
    <text evidence="1">Belongs to the plant acyltransferase family.</text>
</comment>
<dbReference type="Pfam" id="PF02458">
    <property type="entry name" value="Transferase"/>
    <property type="match status" value="2"/>
</dbReference>
<dbReference type="Proteomes" id="UP000298416">
    <property type="component" value="Unassembled WGS sequence"/>
</dbReference>
<evidence type="ECO:0000256" key="2">
    <source>
        <dbReference type="ARBA" id="ARBA00022679"/>
    </source>
</evidence>
<comment type="caution">
    <text evidence="4">The sequence shown here is derived from an EMBL/GenBank/DDBJ whole genome shotgun (WGS) entry which is preliminary data.</text>
</comment>
<dbReference type="PANTHER" id="PTHR31623">
    <property type="entry name" value="F21J9.9"/>
    <property type="match status" value="1"/>
</dbReference>
<dbReference type="EMBL" id="PNBA02000011">
    <property type="protein sequence ID" value="KAG6408024.1"/>
    <property type="molecule type" value="Genomic_DNA"/>
</dbReference>